<evidence type="ECO:0000313" key="3">
    <source>
        <dbReference type="Proteomes" id="UP001287356"/>
    </source>
</evidence>
<reference evidence="2" key="2">
    <citation type="submission" date="2023-06" db="EMBL/GenBank/DDBJ databases">
        <authorList>
            <consortium name="Lawrence Berkeley National Laboratory"/>
            <person name="Haridas S."/>
            <person name="Hensen N."/>
            <person name="Bonometti L."/>
            <person name="Westerberg I."/>
            <person name="Brannstrom I.O."/>
            <person name="Guillou S."/>
            <person name="Cros-Aarteil S."/>
            <person name="Calhoun S."/>
            <person name="Kuo A."/>
            <person name="Mondo S."/>
            <person name="Pangilinan J."/>
            <person name="Riley R."/>
            <person name="Labutti K."/>
            <person name="Andreopoulos B."/>
            <person name="Lipzen A."/>
            <person name="Chen C."/>
            <person name="Yanf M."/>
            <person name="Daum C."/>
            <person name="Ng V."/>
            <person name="Clum A."/>
            <person name="Steindorff A."/>
            <person name="Ohm R."/>
            <person name="Martin F."/>
            <person name="Silar P."/>
            <person name="Natvig D."/>
            <person name="Lalanne C."/>
            <person name="Gautier V."/>
            <person name="Ament-Velasquez S.L."/>
            <person name="Kruys A."/>
            <person name="Hutchinson M.I."/>
            <person name="Powell A.J."/>
            <person name="Barry K."/>
            <person name="Miller A.N."/>
            <person name="Grigoriev I.V."/>
            <person name="Debuchy R."/>
            <person name="Gladieux P."/>
            <person name="Thoren M.H."/>
            <person name="Johannesson H."/>
        </authorList>
    </citation>
    <scope>NUCLEOTIDE SEQUENCE</scope>
    <source>
        <strain evidence="2">CBS 958.72</strain>
    </source>
</reference>
<feature type="compositionally biased region" description="Polar residues" evidence="1">
    <location>
        <begin position="1"/>
        <end position="30"/>
    </location>
</feature>
<sequence>MADNTIQPSHQTPTMAESSQSLVSDLNPASTEDAGLAVEPTQNSPDSESFSAVPGISPQHEGPGATSPGIRSEEDDFAAVPEINSPQGESPPLSDTPKGNEYTASQHMIRSGDHYFGHHDNTTDRDESENIPNIGNMNISGEVCQLCGSDQHPSDGCFLYDPKVDLDVANLPSDNGWSVGNDQSGNNNAWGDEDGGSENISDEVCQLCGSDQHPSDGCFLNDPEVDLDVANLLSHLPIEDLIEIIRTDVLMSARGPIAALTERVENLTSAGSRELYALLVEYSDARHDSDQDRFSDGCEVFVPSLENSVLPVVEVPDHADEPESTELGHTDEL</sequence>
<protein>
    <submittedName>
        <fullName evidence="2">Uncharacterized protein</fullName>
    </submittedName>
</protein>
<accession>A0AAE0JSR0</accession>
<feature type="compositionally biased region" description="Polar residues" evidence="1">
    <location>
        <begin position="40"/>
        <end position="50"/>
    </location>
</feature>
<proteinExistence type="predicted"/>
<keyword evidence="3" id="KW-1185">Reference proteome</keyword>
<feature type="region of interest" description="Disordered" evidence="1">
    <location>
        <begin position="112"/>
        <end position="131"/>
    </location>
</feature>
<reference evidence="2" key="1">
    <citation type="journal article" date="2023" name="Mol. Phylogenet. Evol.">
        <title>Genome-scale phylogeny and comparative genomics of the fungal order Sordariales.</title>
        <authorList>
            <person name="Hensen N."/>
            <person name="Bonometti L."/>
            <person name="Westerberg I."/>
            <person name="Brannstrom I.O."/>
            <person name="Guillou S."/>
            <person name="Cros-Aarteil S."/>
            <person name="Calhoun S."/>
            <person name="Haridas S."/>
            <person name="Kuo A."/>
            <person name="Mondo S."/>
            <person name="Pangilinan J."/>
            <person name="Riley R."/>
            <person name="LaButti K."/>
            <person name="Andreopoulos B."/>
            <person name="Lipzen A."/>
            <person name="Chen C."/>
            <person name="Yan M."/>
            <person name="Daum C."/>
            <person name="Ng V."/>
            <person name="Clum A."/>
            <person name="Steindorff A."/>
            <person name="Ohm R.A."/>
            <person name="Martin F."/>
            <person name="Silar P."/>
            <person name="Natvig D.O."/>
            <person name="Lalanne C."/>
            <person name="Gautier V."/>
            <person name="Ament-Velasquez S.L."/>
            <person name="Kruys A."/>
            <person name="Hutchinson M.I."/>
            <person name="Powell A.J."/>
            <person name="Barry K."/>
            <person name="Miller A.N."/>
            <person name="Grigoriev I.V."/>
            <person name="Debuchy R."/>
            <person name="Gladieux P."/>
            <person name="Hiltunen Thoren M."/>
            <person name="Johannesson H."/>
        </authorList>
    </citation>
    <scope>NUCLEOTIDE SEQUENCE</scope>
    <source>
        <strain evidence="2">CBS 958.72</strain>
    </source>
</reference>
<dbReference type="EMBL" id="JAULSN010000014">
    <property type="protein sequence ID" value="KAK3360887.1"/>
    <property type="molecule type" value="Genomic_DNA"/>
</dbReference>
<name>A0AAE0JSR0_9PEZI</name>
<gene>
    <name evidence="2" type="ORF">B0T24DRAFT_599960</name>
</gene>
<dbReference type="Proteomes" id="UP001287356">
    <property type="component" value="Unassembled WGS sequence"/>
</dbReference>
<evidence type="ECO:0000313" key="2">
    <source>
        <dbReference type="EMBL" id="KAK3360887.1"/>
    </source>
</evidence>
<dbReference type="AlphaFoldDB" id="A0AAE0JSR0"/>
<evidence type="ECO:0000256" key="1">
    <source>
        <dbReference type="SAM" id="MobiDB-lite"/>
    </source>
</evidence>
<feature type="compositionally biased region" description="Basic and acidic residues" evidence="1">
    <location>
        <begin position="112"/>
        <end position="125"/>
    </location>
</feature>
<feature type="region of interest" description="Disordered" evidence="1">
    <location>
        <begin position="1"/>
        <end position="101"/>
    </location>
</feature>
<comment type="caution">
    <text evidence="2">The sequence shown here is derived from an EMBL/GenBank/DDBJ whole genome shotgun (WGS) entry which is preliminary data.</text>
</comment>
<organism evidence="2 3">
    <name type="scientific">Lasiosphaeria ovina</name>
    <dbReference type="NCBI Taxonomy" id="92902"/>
    <lineage>
        <taxon>Eukaryota</taxon>
        <taxon>Fungi</taxon>
        <taxon>Dikarya</taxon>
        <taxon>Ascomycota</taxon>
        <taxon>Pezizomycotina</taxon>
        <taxon>Sordariomycetes</taxon>
        <taxon>Sordariomycetidae</taxon>
        <taxon>Sordariales</taxon>
        <taxon>Lasiosphaeriaceae</taxon>
        <taxon>Lasiosphaeria</taxon>
    </lineage>
</organism>